<reference evidence="8 9" key="1">
    <citation type="journal article" date="2012" name="Nature">
        <title>Repeated polyploidization of Gossypium genomes and the evolution of spinnable cotton fibres.</title>
        <authorList>
            <person name="Paterson A.H."/>
            <person name="Wendel J.F."/>
            <person name="Gundlach H."/>
            <person name="Guo H."/>
            <person name="Jenkins J."/>
            <person name="Jin D."/>
            <person name="Llewellyn D."/>
            <person name="Showmaker K.C."/>
            <person name="Shu S."/>
            <person name="Udall J."/>
            <person name="Yoo M.J."/>
            <person name="Byers R."/>
            <person name="Chen W."/>
            <person name="Doron-Faigenboim A."/>
            <person name="Duke M.V."/>
            <person name="Gong L."/>
            <person name="Grimwood J."/>
            <person name="Grover C."/>
            <person name="Grupp K."/>
            <person name="Hu G."/>
            <person name="Lee T.H."/>
            <person name="Li J."/>
            <person name="Lin L."/>
            <person name="Liu T."/>
            <person name="Marler B.S."/>
            <person name="Page J.T."/>
            <person name="Roberts A.W."/>
            <person name="Romanel E."/>
            <person name="Sanders W.S."/>
            <person name="Szadkowski E."/>
            <person name="Tan X."/>
            <person name="Tang H."/>
            <person name="Xu C."/>
            <person name="Wang J."/>
            <person name="Wang Z."/>
            <person name="Zhang D."/>
            <person name="Zhang L."/>
            <person name="Ashrafi H."/>
            <person name="Bedon F."/>
            <person name="Bowers J.E."/>
            <person name="Brubaker C.L."/>
            <person name="Chee P.W."/>
            <person name="Das S."/>
            <person name="Gingle A.R."/>
            <person name="Haigler C.H."/>
            <person name="Harker D."/>
            <person name="Hoffmann L.V."/>
            <person name="Hovav R."/>
            <person name="Jones D.C."/>
            <person name="Lemke C."/>
            <person name="Mansoor S."/>
            <person name="ur Rahman M."/>
            <person name="Rainville L.N."/>
            <person name="Rambani A."/>
            <person name="Reddy U.K."/>
            <person name="Rong J.K."/>
            <person name="Saranga Y."/>
            <person name="Scheffler B.E."/>
            <person name="Scheffler J.A."/>
            <person name="Stelly D.M."/>
            <person name="Triplett B.A."/>
            <person name="Van Deynze A."/>
            <person name="Vaslin M.F."/>
            <person name="Waghmare V.N."/>
            <person name="Walford S.A."/>
            <person name="Wright R.J."/>
            <person name="Zaki E.A."/>
            <person name="Zhang T."/>
            <person name="Dennis E.S."/>
            <person name="Mayer K.F."/>
            <person name="Peterson D.G."/>
            <person name="Rokhsar D.S."/>
            <person name="Wang X."/>
            <person name="Schmutz J."/>
        </authorList>
    </citation>
    <scope>NUCLEOTIDE SEQUENCE [LARGE SCALE GENOMIC DNA]</scope>
</reference>
<keyword evidence="2" id="KW-0805">Transcription regulation</keyword>
<evidence type="ECO:0000256" key="5">
    <source>
        <dbReference type="ARBA" id="ARBA00023242"/>
    </source>
</evidence>
<gene>
    <name evidence="8" type="ORF">B456_013G210300</name>
</gene>
<dbReference type="CDD" id="cd00266">
    <property type="entry name" value="MADS_SRF_like"/>
    <property type="match status" value="1"/>
</dbReference>
<proteinExistence type="predicted"/>
<name>A0A0D2SHM7_GOSRA</name>
<evidence type="ECO:0000313" key="9">
    <source>
        <dbReference type="Proteomes" id="UP000032304"/>
    </source>
</evidence>
<comment type="subcellular location">
    <subcellularLocation>
        <location evidence="1">Nucleus</location>
    </subcellularLocation>
</comment>
<dbReference type="GO" id="GO:0046983">
    <property type="term" value="F:protein dimerization activity"/>
    <property type="evidence" value="ECO:0007669"/>
    <property type="project" value="InterPro"/>
</dbReference>
<keyword evidence="6" id="KW-0175">Coiled coil</keyword>
<sequence length="163" mass="18679">MSRKKIKLAYITNDSARKTTYKKRSKGLLKKVREITTLCGIQAFVVINSPDFGSQAEVWPSLEDARRLLSEFKKLPLSKQNKNMVNQESFLEQSLAKATQQLRKLRKENHQKELKEVMFESLSGKGILQSLNAMDLDEVDLLIKQNLADIDNRVRVLTKASRS</sequence>
<dbReference type="GO" id="GO:0005634">
    <property type="term" value="C:nucleus"/>
    <property type="evidence" value="ECO:0007669"/>
    <property type="project" value="UniProtKB-SubCell"/>
</dbReference>
<keyword evidence="9" id="KW-1185">Reference proteome</keyword>
<dbReference type="SUPFAM" id="SSF55455">
    <property type="entry name" value="SRF-like"/>
    <property type="match status" value="1"/>
</dbReference>
<keyword evidence="5" id="KW-0539">Nucleus</keyword>
<organism evidence="8 9">
    <name type="scientific">Gossypium raimondii</name>
    <name type="common">Peruvian cotton</name>
    <name type="synonym">Gossypium klotzschianum subsp. raimondii</name>
    <dbReference type="NCBI Taxonomy" id="29730"/>
    <lineage>
        <taxon>Eukaryota</taxon>
        <taxon>Viridiplantae</taxon>
        <taxon>Streptophyta</taxon>
        <taxon>Embryophyta</taxon>
        <taxon>Tracheophyta</taxon>
        <taxon>Spermatophyta</taxon>
        <taxon>Magnoliopsida</taxon>
        <taxon>eudicotyledons</taxon>
        <taxon>Gunneridae</taxon>
        <taxon>Pentapetalae</taxon>
        <taxon>rosids</taxon>
        <taxon>malvids</taxon>
        <taxon>Malvales</taxon>
        <taxon>Malvaceae</taxon>
        <taxon>Malvoideae</taxon>
        <taxon>Gossypium</taxon>
    </lineage>
</organism>
<protein>
    <recommendedName>
        <fullName evidence="7">MADS-box domain-containing protein</fullName>
    </recommendedName>
</protein>
<evidence type="ECO:0000256" key="3">
    <source>
        <dbReference type="ARBA" id="ARBA00023125"/>
    </source>
</evidence>
<dbReference type="EMBL" id="CM001752">
    <property type="protein sequence ID" value="KJB82712.1"/>
    <property type="molecule type" value="Genomic_DNA"/>
</dbReference>
<accession>A0A0D2SHM7</accession>
<dbReference type="OMA" id="FIMQRIA"/>
<dbReference type="OrthoDB" id="779403at2759"/>
<keyword evidence="4" id="KW-0804">Transcription</keyword>
<evidence type="ECO:0000256" key="2">
    <source>
        <dbReference type="ARBA" id="ARBA00023015"/>
    </source>
</evidence>
<dbReference type="PRINTS" id="PR00404">
    <property type="entry name" value="MADSDOMAIN"/>
</dbReference>
<dbReference type="GO" id="GO:0000981">
    <property type="term" value="F:DNA-binding transcription factor activity, RNA polymerase II-specific"/>
    <property type="evidence" value="ECO:0007669"/>
    <property type="project" value="InterPro"/>
</dbReference>
<dbReference type="Gramene" id="KJB82712">
    <property type="protein sequence ID" value="KJB82712"/>
    <property type="gene ID" value="B456_013G210300"/>
</dbReference>
<dbReference type="SMART" id="SM00432">
    <property type="entry name" value="MADS"/>
    <property type="match status" value="1"/>
</dbReference>
<dbReference type="InterPro" id="IPR036879">
    <property type="entry name" value="TF_MADSbox_sf"/>
</dbReference>
<dbReference type="PANTHER" id="PTHR48019">
    <property type="entry name" value="SERUM RESPONSE FACTOR HOMOLOG"/>
    <property type="match status" value="1"/>
</dbReference>
<dbReference type="Proteomes" id="UP000032304">
    <property type="component" value="Chromosome 13"/>
</dbReference>
<dbReference type="AlphaFoldDB" id="A0A0D2SHM7"/>
<dbReference type="PROSITE" id="PS50066">
    <property type="entry name" value="MADS_BOX_2"/>
    <property type="match status" value="1"/>
</dbReference>
<dbReference type="InterPro" id="IPR050142">
    <property type="entry name" value="MADS-box/MEF2_TF"/>
</dbReference>
<dbReference type="eggNOG" id="KOG0014">
    <property type="taxonomic scope" value="Eukaryota"/>
</dbReference>
<feature type="domain" description="MADS-box" evidence="7">
    <location>
        <begin position="1"/>
        <end position="49"/>
    </location>
</feature>
<evidence type="ECO:0000259" key="7">
    <source>
        <dbReference type="PROSITE" id="PS50066"/>
    </source>
</evidence>
<dbReference type="InterPro" id="IPR002100">
    <property type="entry name" value="TF_MADSbox"/>
</dbReference>
<evidence type="ECO:0000313" key="8">
    <source>
        <dbReference type="EMBL" id="KJB82712.1"/>
    </source>
</evidence>
<evidence type="ECO:0000256" key="6">
    <source>
        <dbReference type="SAM" id="Coils"/>
    </source>
</evidence>
<keyword evidence="3" id="KW-0238">DNA-binding</keyword>
<dbReference type="Gene3D" id="3.40.1810.10">
    <property type="entry name" value="Transcription factor, MADS-box"/>
    <property type="match status" value="1"/>
</dbReference>
<dbReference type="KEGG" id="gra:105784178"/>
<dbReference type="InterPro" id="IPR033897">
    <property type="entry name" value="SRF-like_MADS-box"/>
</dbReference>
<dbReference type="Pfam" id="PF00319">
    <property type="entry name" value="SRF-TF"/>
    <property type="match status" value="1"/>
</dbReference>
<dbReference type="GO" id="GO:0000987">
    <property type="term" value="F:cis-regulatory region sequence-specific DNA binding"/>
    <property type="evidence" value="ECO:0007669"/>
    <property type="project" value="InterPro"/>
</dbReference>
<evidence type="ECO:0000256" key="1">
    <source>
        <dbReference type="ARBA" id="ARBA00004123"/>
    </source>
</evidence>
<feature type="coiled-coil region" evidence="6">
    <location>
        <begin position="88"/>
        <end position="115"/>
    </location>
</feature>
<evidence type="ECO:0000256" key="4">
    <source>
        <dbReference type="ARBA" id="ARBA00023163"/>
    </source>
</evidence>
<dbReference type="GO" id="GO:0045944">
    <property type="term" value="P:positive regulation of transcription by RNA polymerase II"/>
    <property type="evidence" value="ECO:0007669"/>
    <property type="project" value="InterPro"/>
</dbReference>